<dbReference type="PANTHER" id="PTHR37293:SF5">
    <property type="entry name" value="DNA REPLICATION PROTEIN"/>
    <property type="match status" value="1"/>
</dbReference>
<dbReference type="EMBL" id="JACRTD010000003">
    <property type="protein sequence ID" value="MBC8584979.1"/>
    <property type="molecule type" value="Genomic_DNA"/>
</dbReference>
<sequence length="345" mass="38005">MAYIVDNGIWSSVFAVPSAIVDQHIKICSRLCLQVLLLMLRYPGQPVDEAWLAQHLSKDPADISDALHYWINAGIIFDTDRPAIHCAPAREESSAAFEKTPSAAPVTQETLSASGQKIVTVSARPKITRSDIAQMSQDNPAISQLLIEAQSVIGSPLTPIESEILVAIVSYYGMEIDVLLMLLQYCVSIGKASMNYVEKAAASWLEKGINTHELAELEITRLTRNNQQEKIVIEAFGLYNRSMTPKEKELVNKWFDHLGLSESLITLACQRSMENTGKISFAYADKILTSWSEKGIKTPAQAIEELNSAPGKKNNAGLNKSAQTGKYSSLDADELDKLLHQLSQE</sequence>
<gene>
    <name evidence="3" type="ORF">H8705_05220</name>
</gene>
<dbReference type="Gene3D" id="1.10.10.630">
    <property type="entry name" value="DnaD domain-like"/>
    <property type="match status" value="2"/>
</dbReference>
<dbReference type="InterPro" id="IPR017019">
    <property type="entry name" value="DNA_replication_prd_bac"/>
</dbReference>
<evidence type="ECO:0000313" key="4">
    <source>
        <dbReference type="Proteomes" id="UP000623678"/>
    </source>
</evidence>
<dbReference type="AlphaFoldDB" id="A0A926ERD9"/>
<reference evidence="3" key="1">
    <citation type="submission" date="2020-08" db="EMBL/GenBank/DDBJ databases">
        <title>Genome public.</title>
        <authorList>
            <person name="Liu C."/>
            <person name="Sun Q."/>
        </authorList>
    </citation>
    <scope>NUCLEOTIDE SEQUENCE</scope>
    <source>
        <strain evidence="3">NSJ-64</strain>
    </source>
</reference>
<evidence type="ECO:0000256" key="1">
    <source>
        <dbReference type="ARBA" id="ARBA00093462"/>
    </source>
</evidence>
<keyword evidence="4" id="KW-1185">Reference proteome</keyword>
<dbReference type="InterPro" id="IPR006343">
    <property type="entry name" value="DnaB/C_C"/>
</dbReference>
<comment type="caution">
    <text evidence="3">The sequence shown here is derived from an EMBL/GenBank/DDBJ whole genome shotgun (WGS) entry which is preliminary data.</text>
</comment>
<dbReference type="PANTHER" id="PTHR37293">
    <property type="entry name" value="PHAGE REPLICATION PROTEIN-RELATED"/>
    <property type="match status" value="1"/>
</dbReference>
<dbReference type="Proteomes" id="UP000623678">
    <property type="component" value="Unassembled WGS sequence"/>
</dbReference>
<proteinExistence type="inferred from homology"/>
<dbReference type="InterPro" id="IPR034829">
    <property type="entry name" value="DnaD-like_sf"/>
</dbReference>
<dbReference type="SUPFAM" id="SSF158499">
    <property type="entry name" value="DnaD domain-like"/>
    <property type="match status" value="2"/>
</dbReference>
<protein>
    <submittedName>
        <fullName evidence="3">DnaD domain protein</fullName>
    </submittedName>
</protein>
<organism evidence="3 4">
    <name type="scientific">Youxingia wuxianensis</name>
    <dbReference type="NCBI Taxonomy" id="2763678"/>
    <lineage>
        <taxon>Bacteria</taxon>
        <taxon>Bacillati</taxon>
        <taxon>Bacillota</taxon>
        <taxon>Clostridia</taxon>
        <taxon>Eubacteriales</taxon>
        <taxon>Oscillospiraceae</taxon>
        <taxon>Youxingia</taxon>
    </lineage>
</organism>
<dbReference type="PIRSF" id="PIRSF033722">
    <property type="entry name" value="DnaD_CA_C3587_prd"/>
    <property type="match status" value="1"/>
</dbReference>
<evidence type="ECO:0000259" key="2">
    <source>
        <dbReference type="Pfam" id="PF07261"/>
    </source>
</evidence>
<dbReference type="Pfam" id="PF07261">
    <property type="entry name" value="DnaB_2"/>
    <property type="match status" value="2"/>
</dbReference>
<comment type="similarity">
    <text evidence="1">Belongs to the DnaB/DnaD family.</text>
</comment>
<dbReference type="InterPro" id="IPR053162">
    <property type="entry name" value="DnaD"/>
</dbReference>
<dbReference type="RefSeq" id="WP_262394763.1">
    <property type="nucleotide sequence ID" value="NZ_JACRTD010000003.1"/>
</dbReference>
<accession>A0A926ERD9</accession>
<evidence type="ECO:0000313" key="3">
    <source>
        <dbReference type="EMBL" id="MBC8584979.1"/>
    </source>
</evidence>
<feature type="domain" description="DnaB/C C-terminal" evidence="2">
    <location>
        <begin position="240"/>
        <end position="305"/>
    </location>
</feature>
<dbReference type="NCBIfam" id="TIGR01446">
    <property type="entry name" value="DnaD_dom"/>
    <property type="match status" value="2"/>
</dbReference>
<name>A0A926ERD9_9FIRM</name>
<feature type="domain" description="DnaB/C C-terminal" evidence="2">
    <location>
        <begin position="150"/>
        <end position="216"/>
    </location>
</feature>